<accession>A0ABU2QT39</accession>
<gene>
    <name evidence="1" type="ORF">RM698_00780</name>
</gene>
<name>A0ABU2QT39_9ACTN</name>
<protein>
    <recommendedName>
        <fullName evidence="3">Type II toxin-antitoxin system PemK/MazF family toxin</fullName>
    </recommendedName>
</protein>
<dbReference type="EMBL" id="JAVRET010000001">
    <property type="protein sequence ID" value="MDT0407588.1"/>
    <property type="molecule type" value="Genomic_DNA"/>
</dbReference>
<dbReference type="Proteomes" id="UP001183610">
    <property type="component" value="Unassembled WGS sequence"/>
</dbReference>
<sequence>MAHDVCANMPDRGGVARTLNRVLPNSRTYGFSQSGYEVDEISRYVDRCVVRDGGGRSLLVAETTRLGSLSPERVEPRVVLNLGHSDKDAHPDLGIAATVNSETAIILVPCTPEKKDKTGASSLHVSVTLNQHLRVSVEETRKTLLSLVTKLARKQYADAKCVLPSRLPVG</sequence>
<evidence type="ECO:0000313" key="1">
    <source>
        <dbReference type="EMBL" id="MDT0407588.1"/>
    </source>
</evidence>
<proteinExistence type="predicted"/>
<keyword evidence="2" id="KW-1185">Reference proteome</keyword>
<evidence type="ECO:0000313" key="2">
    <source>
        <dbReference type="Proteomes" id="UP001183610"/>
    </source>
</evidence>
<dbReference type="RefSeq" id="WP_223201482.1">
    <property type="nucleotide sequence ID" value="NZ_JAVRET010000001.1"/>
</dbReference>
<organism evidence="1 2">
    <name type="scientific">Streptomyces evansiae</name>
    <dbReference type="NCBI Taxonomy" id="3075535"/>
    <lineage>
        <taxon>Bacteria</taxon>
        <taxon>Bacillati</taxon>
        <taxon>Actinomycetota</taxon>
        <taxon>Actinomycetes</taxon>
        <taxon>Kitasatosporales</taxon>
        <taxon>Streptomycetaceae</taxon>
        <taxon>Streptomyces</taxon>
    </lineage>
</organism>
<reference evidence="2" key="1">
    <citation type="submission" date="2023-07" db="EMBL/GenBank/DDBJ databases">
        <title>30 novel species of actinomycetes from the DSMZ collection.</title>
        <authorList>
            <person name="Nouioui I."/>
        </authorList>
    </citation>
    <scope>NUCLEOTIDE SEQUENCE [LARGE SCALE GENOMIC DNA]</scope>
    <source>
        <strain evidence="2">DSM 41979</strain>
    </source>
</reference>
<evidence type="ECO:0008006" key="3">
    <source>
        <dbReference type="Google" id="ProtNLM"/>
    </source>
</evidence>
<comment type="caution">
    <text evidence="1">The sequence shown here is derived from an EMBL/GenBank/DDBJ whole genome shotgun (WGS) entry which is preliminary data.</text>
</comment>